<dbReference type="GO" id="GO:0003887">
    <property type="term" value="F:DNA-directed DNA polymerase activity"/>
    <property type="evidence" value="ECO:0007669"/>
    <property type="project" value="UniProtKB-KW"/>
</dbReference>
<dbReference type="SUPFAM" id="SSF54160">
    <property type="entry name" value="Chromo domain-like"/>
    <property type="match status" value="1"/>
</dbReference>
<dbReference type="AlphaFoldDB" id="A0A673VS56"/>
<reference evidence="14" key="1">
    <citation type="submission" date="2025-08" db="UniProtKB">
        <authorList>
            <consortium name="Ensembl"/>
        </authorList>
    </citation>
    <scope>IDENTIFICATION</scope>
</reference>
<dbReference type="Pfam" id="PF17921">
    <property type="entry name" value="Integrase_H2C2"/>
    <property type="match status" value="1"/>
</dbReference>
<evidence type="ECO:0000256" key="3">
    <source>
        <dbReference type="ARBA" id="ARBA00022723"/>
    </source>
</evidence>
<dbReference type="GeneTree" id="ENSGT01060000248850"/>
<evidence type="ECO:0000313" key="15">
    <source>
        <dbReference type="Proteomes" id="UP000472277"/>
    </source>
</evidence>
<dbReference type="GO" id="GO:0005634">
    <property type="term" value="C:nucleus"/>
    <property type="evidence" value="ECO:0007669"/>
    <property type="project" value="UniProtKB-SubCell"/>
</dbReference>
<evidence type="ECO:0000256" key="6">
    <source>
        <dbReference type="ARBA" id="ARBA00022842"/>
    </source>
</evidence>
<keyword evidence="3" id="KW-0479">Metal-binding</keyword>
<feature type="domain" description="Chromo" evidence="13">
    <location>
        <begin position="209"/>
        <end position="267"/>
    </location>
</feature>
<name>A0A673VS56_SALTR</name>
<keyword evidence="4" id="KW-0064">Aspartyl protease</keyword>
<keyword evidence="9" id="KW-0548">Nucleotidyltransferase</keyword>
<evidence type="ECO:0000256" key="1">
    <source>
        <dbReference type="ARBA" id="ARBA00004123"/>
    </source>
</evidence>
<protein>
    <recommendedName>
        <fullName evidence="12">Gypsy retrotransposon integrase-like protein 1</fullName>
    </recommendedName>
</protein>
<evidence type="ECO:0000256" key="2">
    <source>
        <dbReference type="ARBA" id="ARBA00022670"/>
    </source>
</evidence>
<keyword evidence="9" id="KW-0808">Transferase</keyword>
<dbReference type="Pfam" id="PF24626">
    <property type="entry name" value="SH3_Tf2-1"/>
    <property type="match status" value="1"/>
</dbReference>
<dbReference type="Proteomes" id="UP000472277">
    <property type="component" value="Chromosome 7"/>
</dbReference>
<keyword evidence="9" id="KW-0239">DNA-directed DNA polymerase</keyword>
<dbReference type="PANTHER" id="PTHR37984:SF15">
    <property type="entry name" value="INTEGRASE CATALYTIC DOMAIN-CONTAINING PROTEIN"/>
    <property type="match status" value="1"/>
</dbReference>
<dbReference type="InterPro" id="IPR000953">
    <property type="entry name" value="Chromo/chromo_shadow_dom"/>
</dbReference>
<dbReference type="InterPro" id="IPR016197">
    <property type="entry name" value="Chromo-like_dom_sf"/>
</dbReference>
<accession>A0A673VS56</accession>
<dbReference type="GO" id="GO:0006508">
    <property type="term" value="P:proteolysis"/>
    <property type="evidence" value="ECO:0007669"/>
    <property type="project" value="UniProtKB-KW"/>
</dbReference>
<dbReference type="Ensembl" id="ENSSTUT00000003171.1">
    <property type="protein sequence ID" value="ENSSTUP00000002984.1"/>
    <property type="gene ID" value="ENSSTUG00000001532.1"/>
</dbReference>
<evidence type="ECO:0000256" key="10">
    <source>
        <dbReference type="ARBA" id="ARBA00023125"/>
    </source>
</evidence>
<dbReference type="InterPro" id="IPR050951">
    <property type="entry name" value="Retrovirus_Pol_polyprotein"/>
</dbReference>
<reference evidence="14" key="2">
    <citation type="submission" date="2025-09" db="UniProtKB">
        <authorList>
            <consortium name="Ensembl"/>
        </authorList>
    </citation>
    <scope>IDENTIFICATION</scope>
</reference>
<keyword evidence="11" id="KW-0233">DNA recombination</keyword>
<dbReference type="GO" id="GO:0003964">
    <property type="term" value="F:RNA-directed DNA polymerase activity"/>
    <property type="evidence" value="ECO:0007669"/>
    <property type="project" value="UniProtKB-KW"/>
</dbReference>
<dbReference type="OMA" id="RDALPIC"/>
<comment type="subcellular location">
    <subcellularLocation>
        <location evidence="1">Nucleus</location>
    </subcellularLocation>
</comment>
<keyword evidence="5" id="KW-0378">Hydrolase</keyword>
<dbReference type="GO" id="GO:0006310">
    <property type="term" value="P:DNA recombination"/>
    <property type="evidence" value="ECO:0007669"/>
    <property type="project" value="UniProtKB-KW"/>
</dbReference>
<dbReference type="Gene3D" id="1.10.340.70">
    <property type="match status" value="1"/>
</dbReference>
<dbReference type="GO" id="GO:0015074">
    <property type="term" value="P:DNA integration"/>
    <property type="evidence" value="ECO:0007669"/>
    <property type="project" value="UniProtKB-KW"/>
</dbReference>
<evidence type="ECO:0000313" key="14">
    <source>
        <dbReference type="Ensembl" id="ENSSTUP00000002984.1"/>
    </source>
</evidence>
<dbReference type="InParanoid" id="A0A673VS56"/>
<dbReference type="InterPro" id="IPR056924">
    <property type="entry name" value="SH3_Tf2-1"/>
</dbReference>
<evidence type="ECO:0000256" key="9">
    <source>
        <dbReference type="ARBA" id="ARBA00022932"/>
    </source>
</evidence>
<organism evidence="14 15">
    <name type="scientific">Salmo trutta</name>
    <name type="common">Brown trout</name>
    <dbReference type="NCBI Taxonomy" id="8032"/>
    <lineage>
        <taxon>Eukaryota</taxon>
        <taxon>Metazoa</taxon>
        <taxon>Chordata</taxon>
        <taxon>Craniata</taxon>
        <taxon>Vertebrata</taxon>
        <taxon>Euteleostomi</taxon>
        <taxon>Actinopterygii</taxon>
        <taxon>Neopterygii</taxon>
        <taxon>Teleostei</taxon>
        <taxon>Protacanthopterygii</taxon>
        <taxon>Salmoniformes</taxon>
        <taxon>Salmonidae</taxon>
        <taxon>Salmoninae</taxon>
        <taxon>Salmo</taxon>
    </lineage>
</organism>
<evidence type="ECO:0000256" key="12">
    <source>
        <dbReference type="ARBA" id="ARBA00039658"/>
    </source>
</evidence>
<dbReference type="PANTHER" id="PTHR37984">
    <property type="entry name" value="PROTEIN CBG26694"/>
    <property type="match status" value="1"/>
</dbReference>
<evidence type="ECO:0000256" key="11">
    <source>
        <dbReference type="ARBA" id="ARBA00023172"/>
    </source>
</evidence>
<dbReference type="GO" id="GO:0046872">
    <property type="term" value="F:metal ion binding"/>
    <property type="evidence" value="ECO:0007669"/>
    <property type="project" value="UniProtKB-KW"/>
</dbReference>
<dbReference type="Gene3D" id="2.40.50.40">
    <property type="match status" value="1"/>
</dbReference>
<keyword evidence="6" id="KW-0460">Magnesium</keyword>
<keyword evidence="2" id="KW-0645">Protease</keyword>
<evidence type="ECO:0000256" key="7">
    <source>
        <dbReference type="ARBA" id="ARBA00022908"/>
    </source>
</evidence>
<dbReference type="SMART" id="SM00298">
    <property type="entry name" value="CHROMO"/>
    <property type="match status" value="1"/>
</dbReference>
<dbReference type="Pfam" id="PF00385">
    <property type="entry name" value="Chromo"/>
    <property type="match status" value="1"/>
</dbReference>
<keyword evidence="8" id="KW-0695">RNA-directed DNA polymerase</keyword>
<keyword evidence="15" id="KW-1185">Reference proteome</keyword>
<dbReference type="GO" id="GO:0003677">
    <property type="term" value="F:DNA binding"/>
    <property type="evidence" value="ECO:0007669"/>
    <property type="project" value="UniProtKB-KW"/>
</dbReference>
<evidence type="ECO:0000259" key="13">
    <source>
        <dbReference type="PROSITE" id="PS50013"/>
    </source>
</evidence>
<dbReference type="PROSITE" id="PS50013">
    <property type="entry name" value="CHROMO_2"/>
    <property type="match status" value="1"/>
</dbReference>
<proteinExistence type="predicted"/>
<evidence type="ECO:0000256" key="4">
    <source>
        <dbReference type="ARBA" id="ARBA00022750"/>
    </source>
</evidence>
<sequence>MYVPLGVRDQLIRWAHTLPSSGHPGVARTVRSLRGKYWWPTLARDVRFYVSSCSVCAQSKAPRHLPRGKLQPLPVPQRPWSHLSVDFLTDLPPFRGALQSWWLWIGFQSPAVSSRCPVSLRPCRLVWLSTQNLPLCVPCRKLGPQCVGPFKVLRRINEVCYRLQLPSYYRINPSFHVSLLRPVVAGPLQEDEVPEVPPPPSGHRGYPAYSIRAILDSRRRVRGLQYLVYWEGYGPEERCWVPAEDVLDPSMLKDFHRLRPDRPAPRPPGRPRGRCRRAAGAAITKGHTTTGLSLRWALLRDALPICSWPTAGAYVQL</sequence>
<keyword evidence="10" id="KW-0238">DNA-binding</keyword>
<evidence type="ECO:0000256" key="5">
    <source>
        <dbReference type="ARBA" id="ARBA00022801"/>
    </source>
</evidence>
<keyword evidence="7" id="KW-0229">DNA integration</keyword>
<dbReference type="InterPro" id="IPR023780">
    <property type="entry name" value="Chromo_domain"/>
</dbReference>
<dbReference type="InterPro" id="IPR041588">
    <property type="entry name" value="Integrase_H2C2"/>
</dbReference>
<dbReference type="GO" id="GO:0004190">
    <property type="term" value="F:aspartic-type endopeptidase activity"/>
    <property type="evidence" value="ECO:0007669"/>
    <property type="project" value="UniProtKB-KW"/>
</dbReference>
<evidence type="ECO:0000256" key="8">
    <source>
        <dbReference type="ARBA" id="ARBA00022918"/>
    </source>
</evidence>